<name>A0A316U193_9BASI</name>
<reference evidence="1 2" key="1">
    <citation type="journal article" date="2018" name="Mol. Biol. Evol.">
        <title>Broad Genomic Sampling Reveals a Smut Pathogenic Ancestry of the Fungal Clade Ustilaginomycotina.</title>
        <authorList>
            <person name="Kijpornyongpan T."/>
            <person name="Mondo S.J."/>
            <person name="Barry K."/>
            <person name="Sandor L."/>
            <person name="Lee J."/>
            <person name="Lipzen A."/>
            <person name="Pangilinan J."/>
            <person name="LaButti K."/>
            <person name="Hainaut M."/>
            <person name="Henrissat B."/>
            <person name="Grigoriev I.V."/>
            <person name="Spatafora J.W."/>
            <person name="Aime M.C."/>
        </authorList>
    </citation>
    <scope>NUCLEOTIDE SEQUENCE [LARGE SCALE GENOMIC DNA]</scope>
    <source>
        <strain evidence="1 2">MCA 4718</strain>
    </source>
</reference>
<dbReference type="Proteomes" id="UP000245942">
    <property type="component" value="Unassembled WGS sequence"/>
</dbReference>
<dbReference type="GeneID" id="37016856"/>
<keyword evidence="2" id="KW-1185">Reference proteome</keyword>
<dbReference type="InterPro" id="IPR029063">
    <property type="entry name" value="SAM-dependent_MTases_sf"/>
</dbReference>
<dbReference type="EMBL" id="KZ819335">
    <property type="protein sequence ID" value="PWN18628.1"/>
    <property type="molecule type" value="Genomic_DNA"/>
</dbReference>
<dbReference type="RefSeq" id="XP_025345788.1">
    <property type="nucleotide sequence ID" value="XM_025495122.1"/>
</dbReference>
<dbReference type="OrthoDB" id="1723750at2759"/>
<dbReference type="AlphaFoldDB" id="A0A316U193"/>
<accession>A0A316U193</accession>
<gene>
    <name evidence="1" type="ORF">BCV69DRAFT_314512</name>
</gene>
<sequence length="356" mass="38236">MAFSFGFSAEEEELDGLEQEGSFSASTAAAAATTSPPRVPSVSLSLTSLLSWLPERLSYSTVKVGGITLPRRDLFDARFQMVCEGEEAIGVESDLIPGQYEGGLKTWECSLDLVGVLEEIGKTTSYHGKRIVERLLTTTPPASAAPTHVHLCDFNTHVLTLVTLPNLLLAYHFATAEHIDDAGEIDVTDELVEAFQASLRERRIHLAFHAGPWEGLDLAADESDVKLDEEAGAITTSEQPSSKAIHADLILTSETTYNPSGIATLIEVMRNISAPSPPSSTSAPPAPLSTSATTSLVATKNYYFGLGGGVHALLAGLEEDDRKSGWKHAMREERAVRGGVARSVLSVRWFGEAGRR</sequence>
<evidence type="ECO:0000313" key="2">
    <source>
        <dbReference type="Proteomes" id="UP000245942"/>
    </source>
</evidence>
<dbReference type="Gene3D" id="3.40.50.150">
    <property type="entry name" value="Vaccinia Virus protein VP39"/>
    <property type="match status" value="1"/>
</dbReference>
<dbReference type="STRING" id="1684307.A0A316U193"/>
<organism evidence="1 2">
    <name type="scientific">Pseudomicrostroma glucosiphilum</name>
    <dbReference type="NCBI Taxonomy" id="1684307"/>
    <lineage>
        <taxon>Eukaryota</taxon>
        <taxon>Fungi</taxon>
        <taxon>Dikarya</taxon>
        <taxon>Basidiomycota</taxon>
        <taxon>Ustilaginomycotina</taxon>
        <taxon>Exobasidiomycetes</taxon>
        <taxon>Microstromatales</taxon>
        <taxon>Microstromatales incertae sedis</taxon>
        <taxon>Pseudomicrostroma</taxon>
    </lineage>
</organism>
<protein>
    <submittedName>
        <fullName evidence="1">Uncharacterized protein</fullName>
    </submittedName>
</protein>
<proteinExistence type="predicted"/>
<evidence type="ECO:0000313" key="1">
    <source>
        <dbReference type="EMBL" id="PWN18628.1"/>
    </source>
</evidence>